<reference evidence="2 3" key="1">
    <citation type="submission" date="2018-12" db="EMBL/GenBank/DDBJ databases">
        <title>Unveiling genomic diversity among members of the Bifidobacterium pseudolongum species, a widely distributed gut commensal of the animal kingdom.</title>
        <authorList>
            <person name="Lugli G.A."/>
            <person name="Duranti S."/>
            <person name="Albert K."/>
            <person name="Mancabelli L."/>
            <person name="Napoli S."/>
            <person name="Viappiani A."/>
            <person name="Anzalone R."/>
            <person name="Longhi G."/>
            <person name="Milani C."/>
            <person name="Turroni F."/>
            <person name="Alessandri G."/>
            <person name="Sela D.A."/>
            <person name="Van Sinderen D."/>
            <person name="Ventura M."/>
        </authorList>
    </citation>
    <scope>NUCLEOTIDE SEQUENCE [LARGE SCALE GENOMIC DNA]</scope>
    <source>
        <strain evidence="2 3">2071B</strain>
    </source>
</reference>
<dbReference type="RefSeq" id="WP_165362212.1">
    <property type="nucleotide sequence ID" value="NZ_RYUM01000008.1"/>
</dbReference>
<comment type="caution">
    <text evidence="2">The sequence shown here is derived from an EMBL/GenBank/DDBJ whole genome shotgun (WGS) entry which is preliminary data.</text>
</comment>
<feature type="region of interest" description="Disordered" evidence="1">
    <location>
        <begin position="19"/>
        <end position="47"/>
    </location>
</feature>
<evidence type="ECO:0000256" key="1">
    <source>
        <dbReference type="SAM" id="MobiDB-lite"/>
    </source>
</evidence>
<dbReference type="EMBL" id="RYUM01000008">
    <property type="protein sequence ID" value="RYQ19843.1"/>
    <property type="molecule type" value="Genomic_DNA"/>
</dbReference>
<accession>A0A4Q5A8U9</accession>
<organism evidence="2 3">
    <name type="scientific">Bifidobacterium pseudolongum subsp. globosum</name>
    <dbReference type="NCBI Taxonomy" id="1690"/>
    <lineage>
        <taxon>Bacteria</taxon>
        <taxon>Bacillati</taxon>
        <taxon>Actinomycetota</taxon>
        <taxon>Actinomycetes</taxon>
        <taxon>Bifidobacteriales</taxon>
        <taxon>Bifidobacteriaceae</taxon>
        <taxon>Bifidobacterium</taxon>
    </lineage>
</organism>
<protein>
    <submittedName>
        <fullName evidence="2">Uncharacterized protein</fullName>
    </submittedName>
</protein>
<feature type="compositionally biased region" description="Basic and acidic residues" evidence="1">
    <location>
        <begin position="27"/>
        <end position="37"/>
    </location>
</feature>
<name>A0A4Q5A8U9_9BIFI</name>
<proteinExistence type="predicted"/>
<evidence type="ECO:0000313" key="2">
    <source>
        <dbReference type="EMBL" id="RYQ19843.1"/>
    </source>
</evidence>
<dbReference type="AlphaFoldDB" id="A0A4Q5A8U9"/>
<gene>
    <name evidence="2" type="ORF">PG2071B_0648</name>
</gene>
<dbReference type="Proteomes" id="UP000291187">
    <property type="component" value="Unassembled WGS sequence"/>
</dbReference>
<sequence>MFTQLAGMILRGVRAFEDAVQEPEQQDEVHGVDDHEGGPAGSSTQAD</sequence>
<evidence type="ECO:0000313" key="3">
    <source>
        <dbReference type="Proteomes" id="UP000291187"/>
    </source>
</evidence>